<dbReference type="STRING" id="8005.ENSEEEP00000043691"/>
<dbReference type="PANTHER" id="PTHR12274">
    <property type="entry name" value="GRANULIN"/>
    <property type="match status" value="1"/>
</dbReference>
<evidence type="ECO:0000256" key="1">
    <source>
        <dbReference type="ARBA" id="ARBA00004613"/>
    </source>
</evidence>
<dbReference type="AlphaFoldDB" id="A0A4W4H4Q7"/>
<dbReference type="GeneTree" id="ENSGT00940000177254"/>
<evidence type="ECO:0000259" key="5">
    <source>
        <dbReference type="SMART" id="SM00277"/>
    </source>
</evidence>
<dbReference type="SUPFAM" id="SSF57277">
    <property type="entry name" value="Granulin repeat"/>
    <property type="match status" value="1"/>
</dbReference>
<dbReference type="InterPro" id="IPR039036">
    <property type="entry name" value="Granulin_fam"/>
</dbReference>
<dbReference type="PANTHER" id="PTHR12274:SF3">
    <property type="entry name" value="PROGRANULIN"/>
    <property type="match status" value="1"/>
</dbReference>
<evidence type="ECO:0000313" key="6">
    <source>
        <dbReference type="Ensembl" id="ENSEEEP00000043691.1"/>
    </source>
</evidence>
<reference evidence="6" key="4">
    <citation type="submission" date="2025-08" db="UniProtKB">
        <authorList>
            <consortium name="Ensembl"/>
        </authorList>
    </citation>
    <scope>IDENTIFICATION</scope>
</reference>
<reference evidence="7" key="2">
    <citation type="journal article" date="2017" name="Sci. Adv.">
        <title>A tail of two voltages: Proteomic comparison of the three electric organs of the electric eel.</title>
        <authorList>
            <person name="Traeger L.L."/>
            <person name="Sabat G."/>
            <person name="Barrett-Wilt G.A."/>
            <person name="Wells G.B."/>
            <person name="Sussman M.R."/>
        </authorList>
    </citation>
    <scope>NUCLEOTIDE SEQUENCE [LARGE SCALE GENOMIC DNA]</scope>
</reference>
<evidence type="ECO:0000256" key="4">
    <source>
        <dbReference type="ARBA" id="ARBA00023157"/>
    </source>
</evidence>
<dbReference type="InterPro" id="IPR037277">
    <property type="entry name" value="Granulin_sf"/>
</dbReference>
<dbReference type="SMART" id="SM00277">
    <property type="entry name" value="GRAN"/>
    <property type="match status" value="1"/>
</dbReference>
<keyword evidence="7" id="KW-1185">Reference proteome</keyword>
<comment type="subcellular location">
    <subcellularLocation>
        <location evidence="1">Secreted</location>
    </subcellularLocation>
</comment>
<evidence type="ECO:0000256" key="2">
    <source>
        <dbReference type="ARBA" id="ARBA00010093"/>
    </source>
</evidence>
<dbReference type="Gene3D" id="2.10.25.160">
    <property type="entry name" value="Granulin"/>
    <property type="match status" value="1"/>
</dbReference>
<reference evidence="7" key="1">
    <citation type="journal article" date="2014" name="Science">
        <title>Nonhuman genetics. Genomic basis for the convergent evolution of electric organs.</title>
        <authorList>
            <person name="Gallant J.R."/>
            <person name="Traeger L.L."/>
            <person name="Volkening J.D."/>
            <person name="Moffett H."/>
            <person name="Chen P.H."/>
            <person name="Novina C.D."/>
            <person name="Phillips G.N.Jr."/>
            <person name="Anand R."/>
            <person name="Wells G.B."/>
            <person name="Pinch M."/>
            <person name="Guth R."/>
            <person name="Unguez G.A."/>
            <person name="Albert J.S."/>
            <person name="Zakon H.H."/>
            <person name="Samanta M.P."/>
            <person name="Sussman M.R."/>
        </authorList>
    </citation>
    <scope>NUCLEOTIDE SEQUENCE [LARGE SCALE GENOMIC DNA]</scope>
</reference>
<organism evidence="6 7">
    <name type="scientific">Electrophorus electricus</name>
    <name type="common">Electric eel</name>
    <name type="synonym">Gymnotus electricus</name>
    <dbReference type="NCBI Taxonomy" id="8005"/>
    <lineage>
        <taxon>Eukaryota</taxon>
        <taxon>Metazoa</taxon>
        <taxon>Chordata</taxon>
        <taxon>Craniata</taxon>
        <taxon>Vertebrata</taxon>
        <taxon>Euteleostomi</taxon>
        <taxon>Actinopterygii</taxon>
        <taxon>Neopterygii</taxon>
        <taxon>Teleostei</taxon>
        <taxon>Ostariophysi</taxon>
        <taxon>Gymnotiformes</taxon>
        <taxon>Gymnotoidei</taxon>
        <taxon>Gymnotidae</taxon>
        <taxon>Electrophorus</taxon>
    </lineage>
</organism>
<keyword evidence="4" id="KW-1015">Disulfide bond</keyword>
<dbReference type="OMA" id="AANTCCK"/>
<dbReference type="Proteomes" id="UP000314983">
    <property type="component" value="Chromosome 8"/>
</dbReference>
<sequence>MHTGNIRCSSYFYCPAANTCCKTLTGQWGCCPYILGQCCKDGKHCCERGYECDVTFSSCKKKGFLSIPAQLKRKALLL</sequence>
<keyword evidence="3" id="KW-0964">Secreted</keyword>
<evidence type="ECO:0000256" key="3">
    <source>
        <dbReference type="ARBA" id="ARBA00022525"/>
    </source>
</evidence>
<proteinExistence type="inferred from homology"/>
<reference evidence="6" key="3">
    <citation type="submission" date="2020-05" db="EMBL/GenBank/DDBJ databases">
        <title>Electrophorus electricus (electric eel) genome, fEleEle1, primary haplotype.</title>
        <authorList>
            <person name="Myers G."/>
            <person name="Meyer A."/>
            <person name="Fedrigo O."/>
            <person name="Formenti G."/>
            <person name="Rhie A."/>
            <person name="Tracey A."/>
            <person name="Sims Y."/>
            <person name="Jarvis E.D."/>
        </authorList>
    </citation>
    <scope>NUCLEOTIDE SEQUENCE [LARGE SCALE GENOMIC DNA]</scope>
</reference>
<gene>
    <name evidence="6" type="primary">grna.1</name>
</gene>
<dbReference type="Pfam" id="PF00396">
    <property type="entry name" value="Granulin"/>
    <property type="match status" value="1"/>
</dbReference>
<name>A0A4W4H4Q7_ELEEL</name>
<dbReference type="Ensembl" id="ENSEEET00000044191.2">
    <property type="protein sequence ID" value="ENSEEEP00000043691.1"/>
    <property type="gene ID" value="ENSEEEG00000020654.2"/>
</dbReference>
<reference evidence="6" key="5">
    <citation type="submission" date="2025-09" db="UniProtKB">
        <authorList>
            <consortium name="Ensembl"/>
        </authorList>
    </citation>
    <scope>IDENTIFICATION</scope>
</reference>
<evidence type="ECO:0000313" key="7">
    <source>
        <dbReference type="Proteomes" id="UP000314983"/>
    </source>
</evidence>
<feature type="domain" description="Granulins" evidence="5">
    <location>
        <begin position="8"/>
        <end position="59"/>
    </location>
</feature>
<accession>A0A4W4H4Q7</accession>
<protein>
    <recommendedName>
        <fullName evidence="5">Granulins domain-containing protein</fullName>
    </recommendedName>
</protein>
<dbReference type="GO" id="GO:0005576">
    <property type="term" value="C:extracellular region"/>
    <property type="evidence" value="ECO:0007669"/>
    <property type="project" value="UniProtKB-SubCell"/>
</dbReference>
<dbReference type="InterPro" id="IPR000118">
    <property type="entry name" value="Granulin"/>
</dbReference>
<comment type="similarity">
    <text evidence="2">Belongs to the granulin family.</text>
</comment>